<dbReference type="EMBL" id="JACGWK010000765">
    <property type="protein sequence ID" value="KAL0295011.1"/>
    <property type="molecule type" value="Genomic_DNA"/>
</dbReference>
<protein>
    <submittedName>
        <fullName evidence="2">Uncharacterized protein</fullName>
    </submittedName>
</protein>
<evidence type="ECO:0000256" key="1">
    <source>
        <dbReference type="SAM" id="MobiDB-lite"/>
    </source>
</evidence>
<feature type="region of interest" description="Disordered" evidence="1">
    <location>
        <begin position="31"/>
        <end position="55"/>
    </location>
</feature>
<dbReference type="AlphaFoldDB" id="A0AAW2JL94"/>
<evidence type="ECO:0000313" key="2">
    <source>
        <dbReference type="EMBL" id="KAL0295011.1"/>
    </source>
</evidence>
<organism evidence="2">
    <name type="scientific">Sesamum angustifolium</name>
    <dbReference type="NCBI Taxonomy" id="2727405"/>
    <lineage>
        <taxon>Eukaryota</taxon>
        <taxon>Viridiplantae</taxon>
        <taxon>Streptophyta</taxon>
        <taxon>Embryophyta</taxon>
        <taxon>Tracheophyta</taxon>
        <taxon>Spermatophyta</taxon>
        <taxon>Magnoliopsida</taxon>
        <taxon>eudicotyledons</taxon>
        <taxon>Gunneridae</taxon>
        <taxon>Pentapetalae</taxon>
        <taxon>asterids</taxon>
        <taxon>lamiids</taxon>
        <taxon>Lamiales</taxon>
        <taxon>Pedaliaceae</taxon>
        <taxon>Sesamum</taxon>
    </lineage>
</organism>
<name>A0AAW2JL94_9LAMI</name>
<reference evidence="2" key="1">
    <citation type="submission" date="2020-06" db="EMBL/GenBank/DDBJ databases">
        <authorList>
            <person name="Li T."/>
            <person name="Hu X."/>
            <person name="Zhang T."/>
            <person name="Song X."/>
            <person name="Zhang H."/>
            <person name="Dai N."/>
            <person name="Sheng W."/>
            <person name="Hou X."/>
            <person name="Wei L."/>
        </authorList>
    </citation>
    <scope>NUCLEOTIDE SEQUENCE</scope>
    <source>
        <strain evidence="2">G01</strain>
        <tissue evidence="2">Leaf</tissue>
    </source>
</reference>
<proteinExistence type="predicted"/>
<gene>
    <name evidence="2" type="ORF">Sangu_3206700</name>
</gene>
<accession>A0AAW2JL94</accession>
<comment type="caution">
    <text evidence="2">The sequence shown here is derived from an EMBL/GenBank/DDBJ whole genome shotgun (WGS) entry which is preliminary data.</text>
</comment>
<sequence>MAGVFRLENHQSTLEGDGCINSVLTTFFISPGEESSSSSPSPPHPPHPANDGGRPLLVANSFFWRSKDQQYESPFFLKWPWRDPHQDDFLPQNGQTHPRKP</sequence>
<reference evidence="2" key="2">
    <citation type="journal article" date="2024" name="Plant">
        <title>Genomic evolution and insights into agronomic trait innovations of Sesamum species.</title>
        <authorList>
            <person name="Miao H."/>
            <person name="Wang L."/>
            <person name="Qu L."/>
            <person name="Liu H."/>
            <person name="Sun Y."/>
            <person name="Le M."/>
            <person name="Wang Q."/>
            <person name="Wei S."/>
            <person name="Zheng Y."/>
            <person name="Lin W."/>
            <person name="Duan Y."/>
            <person name="Cao H."/>
            <person name="Xiong S."/>
            <person name="Wang X."/>
            <person name="Wei L."/>
            <person name="Li C."/>
            <person name="Ma Q."/>
            <person name="Ju M."/>
            <person name="Zhao R."/>
            <person name="Li G."/>
            <person name="Mu C."/>
            <person name="Tian Q."/>
            <person name="Mei H."/>
            <person name="Zhang T."/>
            <person name="Gao T."/>
            <person name="Zhang H."/>
        </authorList>
    </citation>
    <scope>NUCLEOTIDE SEQUENCE</scope>
    <source>
        <strain evidence="2">G01</strain>
    </source>
</reference>